<keyword evidence="2" id="KW-1185">Reference proteome</keyword>
<name>A0ABN1GN81_9BACI</name>
<proteinExistence type="predicted"/>
<organism evidence="1 2">
    <name type="scientific">Virgibacillus siamensis</name>
    <dbReference type="NCBI Taxonomy" id="480071"/>
    <lineage>
        <taxon>Bacteria</taxon>
        <taxon>Bacillati</taxon>
        <taxon>Bacillota</taxon>
        <taxon>Bacilli</taxon>
        <taxon>Bacillales</taxon>
        <taxon>Bacillaceae</taxon>
        <taxon>Virgibacillus</taxon>
    </lineage>
</organism>
<comment type="caution">
    <text evidence="1">The sequence shown here is derived from an EMBL/GenBank/DDBJ whole genome shotgun (WGS) entry which is preliminary data.</text>
</comment>
<reference evidence="1 2" key="1">
    <citation type="journal article" date="2019" name="Int. J. Syst. Evol. Microbiol.">
        <title>The Global Catalogue of Microorganisms (GCM) 10K type strain sequencing project: providing services to taxonomists for standard genome sequencing and annotation.</title>
        <authorList>
            <consortium name="The Broad Institute Genomics Platform"/>
            <consortium name="The Broad Institute Genome Sequencing Center for Infectious Disease"/>
            <person name="Wu L."/>
            <person name="Ma J."/>
        </authorList>
    </citation>
    <scope>NUCLEOTIDE SEQUENCE [LARGE SCALE GENOMIC DNA]</scope>
    <source>
        <strain evidence="1 2">JCM 15395</strain>
    </source>
</reference>
<protein>
    <submittedName>
        <fullName evidence="1">Uncharacterized protein</fullName>
    </submittedName>
</protein>
<gene>
    <name evidence="1" type="ORF">GCM10009001_35400</name>
</gene>
<dbReference type="Proteomes" id="UP001500866">
    <property type="component" value="Unassembled WGS sequence"/>
</dbReference>
<dbReference type="RefSeq" id="WP_343816199.1">
    <property type="nucleotide sequence ID" value="NZ_BAAADS010000025.1"/>
</dbReference>
<evidence type="ECO:0000313" key="2">
    <source>
        <dbReference type="Proteomes" id="UP001500866"/>
    </source>
</evidence>
<evidence type="ECO:0000313" key="1">
    <source>
        <dbReference type="EMBL" id="GAA0615017.1"/>
    </source>
</evidence>
<dbReference type="EMBL" id="BAAADS010000025">
    <property type="protein sequence ID" value="GAA0615017.1"/>
    <property type="molecule type" value="Genomic_DNA"/>
</dbReference>
<sequence length="184" mass="21662">MTELNEFTIIKGTSKRIVDYWKWAYSNINMNSERGVFAEFLIGSALDSLGTGRVEWDVADIKYRGNLIEVKSSAFLQEWEQKKPSIPIFDIAKKYEFGEYTSSRVRHAHIYIFALLYEEDRNFMDPLDMEQWEFYILSTRRINEFFGDQKSVSLNPLKKVCNPVRYKDINSVVDEIIDIQNKSD</sequence>
<accession>A0ABN1GN81</accession>